<reference evidence="2" key="1">
    <citation type="journal article" date="2023" name="Plant J.">
        <title>Genome sequences and population genomics provide insights into the demographic history, inbreeding, and mutation load of two 'living fossil' tree species of Dipteronia.</title>
        <authorList>
            <person name="Feng Y."/>
            <person name="Comes H.P."/>
            <person name="Chen J."/>
            <person name="Zhu S."/>
            <person name="Lu R."/>
            <person name="Zhang X."/>
            <person name="Li P."/>
            <person name="Qiu J."/>
            <person name="Olsen K.M."/>
            <person name="Qiu Y."/>
        </authorList>
    </citation>
    <scope>NUCLEOTIDE SEQUENCE</scope>
    <source>
        <strain evidence="2">NBL</strain>
    </source>
</reference>
<name>A0AAD9ZM86_9ROSI</name>
<proteinExistence type="predicted"/>
<organism evidence="2 3">
    <name type="scientific">Dipteronia sinensis</name>
    <dbReference type="NCBI Taxonomy" id="43782"/>
    <lineage>
        <taxon>Eukaryota</taxon>
        <taxon>Viridiplantae</taxon>
        <taxon>Streptophyta</taxon>
        <taxon>Embryophyta</taxon>
        <taxon>Tracheophyta</taxon>
        <taxon>Spermatophyta</taxon>
        <taxon>Magnoliopsida</taxon>
        <taxon>eudicotyledons</taxon>
        <taxon>Gunneridae</taxon>
        <taxon>Pentapetalae</taxon>
        <taxon>rosids</taxon>
        <taxon>malvids</taxon>
        <taxon>Sapindales</taxon>
        <taxon>Sapindaceae</taxon>
        <taxon>Hippocastanoideae</taxon>
        <taxon>Acereae</taxon>
        <taxon>Dipteronia</taxon>
    </lineage>
</organism>
<protein>
    <submittedName>
        <fullName evidence="2">Uncharacterized protein</fullName>
    </submittedName>
</protein>
<evidence type="ECO:0000256" key="1">
    <source>
        <dbReference type="SAM" id="MobiDB-lite"/>
    </source>
</evidence>
<comment type="caution">
    <text evidence="2">The sequence shown here is derived from an EMBL/GenBank/DDBJ whole genome shotgun (WGS) entry which is preliminary data.</text>
</comment>
<dbReference type="Proteomes" id="UP001281410">
    <property type="component" value="Unassembled WGS sequence"/>
</dbReference>
<evidence type="ECO:0000313" key="2">
    <source>
        <dbReference type="EMBL" id="KAK3184587.1"/>
    </source>
</evidence>
<evidence type="ECO:0000313" key="3">
    <source>
        <dbReference type="Proteomes" id="UP001281410"/>
    </source>
</evidence>
<accession>A0AAD9ZM86</accession>
<dbReference type="EMBL" id="JANJYJ010000010">
    <property type="protein sequence ID" value="KAK3184587.1"/>
    <property type="molecule type" value="Genomic_DNA"/>
</dbReference>
<feature type="region of interest" description="Disordered" evidence="1">
    <location>
        <begin position="47"/>
        <end position="66"/>
    </location>
</feature>
<feature type="compositionally biased region" description="Basic and acidic residues" evidence="1">
    <location>
        <begin position="54"/>
        <end position="66"/>
    </location>
</feature>
<keyword evidence="3" id="KW-1185">Reference proteome</keyword>
<gene>
    <name evidence="2" type="ORF">Dsin_031873</name>
</gene>
<dbReference type="AlphaFoldDB" id="A0AAD9ZM86"/>
<sequence length="163" mass="19163">MSDLIGFNNLRAMMEAEAFLRRKNKRNIEASQLRNDIMMDPPIILTTSSEEKEEGNGSKEKRRECEGTKRFKLDEFREISDSMSFDKLKDMTEAEVFMWRKTRSSNKKRSKKKRNVVYCAQVEITEQAAKEKGQLGKDEAAEIVEYQMQNQFKYQNLMCPKIL</sequence>